<evidence type="ECO:0000313" key="1">
    <source>
        <dbReference type="EMBL" id="TWF77561.1"/>
    </source>
</evidence>
<organism evidence="1 2">
    <name type="scientific">Pseudonocardia hierapolitana</name>
    <dbReference type="NCBI Taxonomy" id="1128676"/>
    <lineage>
        <taxon>Bacteria</taxon>
        <taxon>Bacillati</taxon>
        <taxon>Actinomycetota</taxon>
        <taxon>Actinomycetes</taxon>
        <taxon>Pseudonocardiales</taxon>
        <taxon>Pseudonocardiaceae</taxon>
        <taxon>Pseudonocardia</taxon>
    </lineage>
</organism>
<dbReference type="AlphaFoldDB" id="A0A561SRU1"/>
<protein>
    <submittedName>
        <fullName evidence="1">Uncharacterized protein</fullName>
    </submittedName>
</protein>
<gene>
    <name evidence="1" type="ORF">FHX44_113473</name>
</gene>
<accession>A0A561SRU1</accession>
<keyword evidence="2" id="KW-1185">Reference proteome</keyword>
<dbReference type="EMBL" id="VIWU01000001">
    <property type="protein sequence ID" value="TWF77561.1"/>
    <property type="molecule type" value="Genomic_DNA"/>
</dbReference>
<evidence type="ECO:0000313" key="2">
    <source>
        <dbReference type="Proteomes" id="UP000321261"/>
    </source>
</evidence>
<proteinExistence type="predicted"/>
<reference evidence="1 2" key="1">
    <citation type="submission" date="2019-06" db="EMBL/GenBank/DDBJ databases">
        <title>Sequencing the genomes of 1000 actinobacteria strains.</title>
        <authorList>
            <person name="Klenk H.-P."/>
        </authorList>
    </citation>
    <scope>NUCLEOTIDE SEQUENCE [LARGE SCALE GENOMIC DNA]</scope>
    <source>
        <strain evidence="1 2">DSM 45671</strain>
    </source>
</reference>
<comment type="caution">
    <text evidence="1">The sequence shown here is derived from an EMBL/GenBank/DDBJ whole genome shotgun (WGS) entry which is preliminary data.</text>
</comment>
<dbReference type="Gene3D" id="3.10.450.50">
    <property type="match status" value="1"/>
</dbReference>
<dbReference type="InterPro" id="IPR032710">
    <property type="entry name" value="NTF2-like_dom_sf"/>
</dbReference>
<dbReference type="PIRSF" id="PIRSF029394">
    <property type="entry name" value="UCP029394"/>
    <property type="match status" value="1"/>
</dbReference>
<sequence>MDELRDRCAAQIDGLHRVIEDWLTGRAPRTAEAFAAFVDAHSPEFTMVAPDGALLRRDELLPGFEGAHGTAPGLRIRISEVALVHADAGGVVVTYEEWQDGPAGRSGRRSTVLLEPHTSAPHGLRSRHLHETWIDTR</sequence>
<dbReference type="InterPro" id="IPR016918">
    <property type="entry name" value="UCP029394"/>
</dbReference>
<dbReference type="Proteomes" id="UP000321261">
    <property type="component" value="Unassembled WGS sequence"/>
</dbReference>
<dbReference type="SUPFAM" id="SSF54427">
    <property type="entry name" value="NTF2-like"/>
    <property type="match status" value="1"/>
</dbReference>
<name>A0A561SRU1_9PSEU</name>